<reference evidence="2" key="1">
    <citation type="journal article" date="2022" name="Int. J. Mol. Sci.">
        <title>Draft Genome of Tanacetum Coccineum: Genomic Comparison of Closely Related Tanacetum-Family Plants.</title>
        <authorList>
            <person name="Yamashiro T."/>
            <person name="Shiraishi A."/>
            <person name="Nakayama K."/>
            <person name="Satake H."/>
        </authorList>
    </citation>
    <scope>NUCLEOTIDE SEQUENCE</scope>
</reference>
<dbReference type="EMBL" id="BQNB010015414">
    <property type="protein sequence ID" value="GJT39768.1"/>
    <property type="molecule type" value="Genomic_DNA"/>
</dbReference>
<protein>
    <submittedName>
        <fullName evidence="2">Uncharacterized protein</fullName>
    </submittedName>
</protein>
<comment type="caution">
    <text evidence="2">The sequence shown here is derived from an EMBL/GenBank/DDBJ whole genome shotgun (WGS) entry which is preliminary data.</text>
</comment>
<proteinExistence type="predicted"/>
<sequence>MASMNTRLNIKKLNDNIIKKHRGSKQVGFKQPGPGVETGVHEVSIDDTAVAQGRLEDKQPEEKTNTDCLVKEQEKVHHGADVGAAIMKNRVPGQEGAKGNAAERYREDSNEAAFAVTAVENIYVHESLTFNDIVACEEKREYSHDYYWKMQPAKDLGYRRFAPLCKGNVLGSEIIRDQSGDYDVEKNGKWSYTYAFGDYVRWIPGDQMVCTRLDITSTDVVAGDGVTSIKRRRRDQSSDSVRIMVTMSGRGRLKEDLESSTWRRRQEHKATPTDAVASTTL</sequence>
<name>A0ABQ5DMC8_9ASTR</name>
<evidence type="ECO:0000313" key="3">
    <source>
        <dbReference type="Proteomes" id="UP001151760"/>
    </source>
</evidence>
<accession>A0ABQ5DMC8</accession>
<evidence type="ECO:0000256" key="1">
    <source>
        <dbReference type="SAM" id="MobiDB-lite"/>
    </source>
</evidence>
<dbReference type="Proteomes" id="UP001151760">
    <property type="component" value="Unassembled WGS sequence"/>
</dbReference>
<keyword evidence="3" id="KW-1185">Reference proteome</keyword>
<organism evidence="2 3">
    <name type="scientific">Tanacetum coccineum</name>
    <dbReference type="NCBI Taxonomy" id="301880"/>
    <lineage>
        <taxon>Eukaryota</taxon>
        <taxon>Viridiplantae</taxon>
        <taxon>Streptophyta</taxon>
        <taxon>Embryophyta</taxon>
        <taxon>Tracheophyta</taxon>
        <taxon>Spermatophyta</taxon>
        <taxon>Magnoliopsida</taxon>
        <taxon>eudicotyledons</taxon>
        <taxon>Gunneridae</taxon>
        <taxon>Pentapetalae</taxon>
        <taxon>asterids</taxon>
        <taxon>campanulids</taxon>
        <taxon>Asterales</taxon>
        <taxon>Asteraceae</taxon>
        <taxon>Asteroideae</taxon>
        <taxon>Anthemideae</taxon>
        <taxon>Anthemidinae</taxon>
        <taxon>Tanacetum</taxon>
    </lineage>
</organism>
<feature type="region of interest" description="Disordered" evidence="1">
    <location>
        <begin position="256"/>
        <end position="281"/>
    </location>
</feature>
<evidence type="ECO:0000313" key="2">
    <source>
        <dbReference type="EMBL" id="GJT39768.1"/>
    </source>
</evidence>
<gene>
    <name evidence="2" type="ORF">Tco_0939633</name>
</gene>
<reference evidence="2" key="2">
    <citation type="submission" date="2022-01" db="EMBL/GenBank/DDBJ databases">
        <authorList>
            <person name="Yamashiro T."/>
            <person name="Shiraishi A."/>
            <person name="Satake H."/>
            <person name="Nakayama K."/>
        </authorList>
    </citation>
    <scope>NUCLEOTIDE SEQUENCE</scope>
</reference>